<proteinExistence type="predicted"/>
<organism evidence="8 9">
    <name type="scientific">Marinomonas ostreistagni</name>
    <dbReference type="NCBI Taxonomy" id="359209"/>
    <lineage>
        <taxon>Bacteria</taxon>
        <taxon>Pseudomonadati</taxon>
        <taxon>Pseudomonadota</taxon>
        <taxon>Gammaproteobacteria</taxon>
        <taxon>Oceanospirillales</taxon>
        <taxon>Oceanospirillaceae</taxon>
        <taxon>Marinomonas</taxon>
    </lineage>
</organism>
<protein>
    <submittedName>
        <fullName evidence="8">MFS transporter</fullName>
    </submittedName>
</protein>
<dbReference type="Gene3D" id="1.20.1250.20">
    <property type="entry name" value="MFS general substrate transporter like domains"/>
    <property type="match status" value="2"/>
</dbReference>
<feature type="transmembrane region" description="Helical" evidence="6">
    <location>
        <begin position="330"/>
        <end position="350"/>
    </location>
</feature>
<feature type="transmembrane region" description="Helical" evidence="6">
    <location>
        <begin position="72"/>
        <end position="92"/>
    </location>
</feature>
<comment type="subcellular location">
    <subcellularLocation>
        <location evidence="1">Cell membrane</location>
        <topology evidence="1">Multi-pass membrane protein</topology>
    </subcellularLocation>
</comment>
<feature type="transmembrane region" description="Helical" evidence="6">
    <location>
        <begin position="159"/>
        <end position="182"/>
    </location>
</feature>
<gene>
    <name evidence="8" type="ORF">JHD44_11935</name>
</gene>
<dbReference type="EMBL" id="JAEMUH010000010">
    <property type="protein sequence ID" value="MBJ7551394.1"/>
    <property type="molecule type" value="Genomic_DNA"/>
</dbReference>
<dbReference type="PANTHER" id="PTHR43124:SF8">
    <property type="entry name" value="INNER MEMBRANE TRANSPORT PROTEIN YDHP"/>
    <property type="match status" value="1"/>
</dbReference>
<accession>A0ABS0ZCJ6</accession>
<feature type="transmembrane region" description="Helical" evidence="6">
    <location>
        <begin position="203"/>
        <end position="225"/>
    </location>
</feature>
<dbReference type="Pfam" id="PF07690">
    <property type="entry name" value="MFS_1"/>
    <property type="match status" value="1"/>
</dbReference>
<evidence type="ECO:0000313" key="8">
    <source>
        <dbReference type="EMBL" id="MBJ7551394.1"/>
    </source>
</evidence>
<dbReference type="InterPro" id="IPR036259">
    <property type="entry name" value="MFS_trans_sf"/>
</dbReference>
<evidence type="ECO:0000256" key="2">
    <source>
        <dbReference type="ARBA" id="ARBA00022475"/>
    </source>
</evidence>
<name>A0ABS0ZCJ6_9GAMM</name>
<dbReference type="PANTHER" id="PTHR43124">
    <property type="entry name" value="PURINE EFFLUX PUMP PBUE"/>
    <property type="match status" value="1"/>
</dbReference>
<dbReference type="InterPro" id="IPR011701">
    <property type="entry name" value="MFS"/>
</dbReference>
<keyword evidence="3 6" id="KW-0812">Transmembrane</keyword>
<keyword evidence="4 6" id="KW-1133">Transmembrane helix</keyword>
<keyword evidence="5 6" id="KW-0472">Membrane</keyword>
<feature type="transmembrane region" description="Helical" evidence="6">
    <location>
        <begin position="98"/>
        <end position="119"/>
    </location>
</feature>
<evidence type="ECO:0000256" key="5">
    <source>
        <dbReference type="ARBA" id="ARBA00023136"/>
    </source>
</evidence>
<feature type="transmembrane region" description="Helical" evidence="6">
    <location>
        <begin position="131"/>
        <end position="153"/>
    </location>
</feature>
<evidence type="ECO:0000256" key="3">
    <source>
        <dbReference type="ARBA" id="ARBA00022692"/>
    </source>
</evidence>
<feature type="transmembrane region" description="Helical" evidence="6">
    <location>
        <begin position="45"/>
        <end position="65"/>
    </location>
</feature>
<evidence type="ECO:0000256" key="6">
    <source>
        <dbReference type="SAM" id="Phobius"/>
    </source>
</evidence>
<dbReference type="InterPro" id="IPR050189">
    <property type="entry name" value="MFS_Efflux_Transporters"/>
</dbReference>
<evidence type="ECO:0000256" key="1">
    <source>
        <dbReference type="ARBA" id="ARBA00004651"/>
    </source>
</evidence>
<feature type="transmembrane region" description="Helical" evidence="6">
    <location>
        <begin position="268"/>
        <end position="286"/>
    </location>
</feature>
<feature type="transmembrane region" description="Helical" evidence="6">
    <location>
        <begin position="292"/>
        <end position="309"/>
    </location>
</feature>
<feature type="transmembrane region" description="Helical" evidence="6">
    <location>
        <begin position="240"/>
        <end position="256"/>
    </location>
</feature>
<feature type="domain" description="Major facilitator superfamily (MFS) profile" evidence="7">
    <location>
        <begin position="7"/>
        <end position="379"/>
    </location>
</feature>
<evidence type="ECO:0000259" key="7">
    <source>
        <dbReference type="PROSITE" id="PS50850"/>
    </source>
</evidence>
<reference evidence="8 9" key="1">
    <citation type="submission" date="2020-12" db="EMBL/GenBank/DDBJ databases">
        <title>Comparative genome analysis of fungal antagonists Marinomonas ostreistagni 398 and M. spartinae 468.</title>
        <authorList>
            <person name="Fields J.L."/>
            <person name="Mavrodi O.V."/>
            <person name="Biber P.D."/>
            <person name="Indest K.J."/>
            <person name="Mavrodi D.V."/>
        </authorList>
    </citation>
    <scope>NUCLEOTIDE SEQUENCE [LARGE SCALE GENOMIC DNA]</scope>
    <source>
        <strain evidence="8 9">USM7</strain>
    </source>
</reference>
<dbReference type="SUPFAM" id="SSF103473">
    <property type="entry name" value="MFS general substrate transporter"/>
    <property type="match status" value="1"/>
</dbReference>
<dbReference type="InterPro" id="IPR020846">
    <property type="entry name" value="MFS_dom"/>
</dbReference>
<keyword evidence="2" id="KW-1003">Cell membrane</keyword>
<dbReference type="Proteomes" id="UP000598488">
    <property type="component" value="Unassembled WGS sequence"/>
</dbReference>
<dbReference type="RefSeq" id="WP_199462970.1">
    <property type="nucleotide sequence ID" value="NZ_JAEMUH010000010.1"/>
</dbReference>
<evidence type="ECO:0000313" key="9">
    <source>
        <dbReference type="Proteomes" id="UP000598488"/>
    </source>
</evidence>
<dbReference type="PROSITE" id="PS50850">
    <property type="entry name" value="MFS"/>
    <property type="match status" value="1"/>
</dbReference>
<evidence type="ECO:0000256" key="4">
    <source>
        <dbReference type="ARBA" id="ARBA00022989"/>
    </source>
</evidence>
<dbReference type="CDD" id="cd17324">
    <property type="entry name" value="MFS_NepI_like"/>
    <property type="match status" value="1"/>
</dbReference>
<sequence length="387" mass="40609">MQAYQWGVFALALGAFGIGTTEFFPMGLLPTIAEGVDVSIPTAGLLISAYAVGVMFGAPLVTLYMTRFSHKASLIALMAVFFVGNLLSAVSFDYTTLLVSRVVTSMSHGAFFGIGALVAMKLAPVGKQGSAVASMFLGLTIANIIGVPIATWLGQSIHWRIAFAATSALGLVAMIGLLRTLPHMETPTRPNVKQELQAIMQPAALRTFFTTILCAGSMFTLYTYVTPILQTLAKIPETNIAYLLMIAGIGFTIGNFASGRLADRSPDLSLTVALIGQVIILLSFSFITVNMVTAIVTVFIWGIVNFMIGPPLQMKVMTIADKAPGLASSINIGAFNLGNALGAALGGAVITVGLGYAWIPATAAVLSLSALILLGINRKLVARQAQS</sequence>
<feature type="transmembrane region" description="Helical" evidence="6">
    <location>
        <begin position="356"/>
        <end position="376"/>
    </location>
</feature>
<comment type="caution">
    <text evidence="8">The sequence shown here is derived from an EMBL/GenBank/DDBJ whole genome shotgun (WGS) entry which is preliminary data.</text>
</comment>
<keyword evidence="9" id="KW-1185">Reference proteome</keyword>